<name>A0ACC2IYI4_9PEZI</name>
<accession>A0ACC2IYI4</accession>
<organism evidence="1 2">
    <name type="scientific">Nemania bipapillata</name>
    <dbReference type="NCBI Taxonomy" id="110536"/>
    <lineage>
        <taxon>Eukaryota</taxon>
        <taxon>Fungi</taxon>
        <taxon>Dikarya</taxon>
        <taxon>Ascomycota</taxon>
        <taxon>Pezizomycotina</taxon>
        <taxon>Sordariomycetes</taxon>
        <taxon>Xylariomycetidae</taxon>
        <taxon>Xylariales</taxon>
        <taxon>Xylariaceae</taxon>
        <taxon>Nemania</taxon>
    </lineage>
</organism>
<dbReference type="Proteomes" id="UP001153334">
    <property type="component" value="Unassembled WGS sequence"/>
</dbReference>
<protein>
    <submittedName>
        <fullName evidence="1">Uncharacterized protein</fullName>
    </submittedName>
</protein>
<gene>
    <name evidence="1" type="ORF">ONZ43_g3024</name>
</gene>
<keyword evidence="2" id="KW-1185">Reference proteome</keyword>
<dbReference type="EMBL" id="JAPESX010000671">
    <property type="protein sequence ID" value="KAJ8120212.1"/>
    <property type="molecule type" value="Genomic_DNA"/>
</dbReference>
<proteinExistence type="predicted"/>
<evidence type="ECO:0000313" key="2">
    <source>
        <dbReference type="Proteomes" id="UP001153334"/>
    </source>
</evidence>
<comment type="caution">
    <text evidence="1">The sequence shown here is derived from an EMBL/GenBank/DDBJ whole genome shotgun (WGS) entry which is preliminary data.</text>
</comment>
<reference evidence="1" key="1">
    <citation type="submission" date="2022-11" db="EMBL/GenBank/DDBJ databases">
        <title>Genome Sequence of Nemania bipapillata.</title>
        <authorList>
            <person name="Buettner E."/>
        </authorList>
    </citation>
    <scope>NUCLEOTIDE SEQUENCE</scope>
    <source>
        <strain evidence="1">CP14</strain>
    </source>
</reference>
<evidence type="ECO:0000313" key="1">
    <source>
        <dbReference type="EMBL" id="KAJ8120212.1"/>
    </source>
</evidence>
<sequence>MAKISSISILLMATATMASPDRPCLAAVSWGDPRVDLFGTAPDTSIWHKFYTGHDWQPEKFERVPSHAGTCPSISSWGDGRLDLVWVNETYGYVLHKYFDGGRWGPSWDDAVNLGSGVGVPQTYSWGSGRLDMVGIADNGSTGKV</sequence>